<name>A0A6J6PHE0_9ZZZZ</name>
<reference evidence="9" key="1">
    <citation type="submission" date="2020-05" db="EMBL/GenBank/DDBJ databases">
        <authorList>
            <person name="Chiriac C."/>
            <person name="Salcher M."/>
            <person name="Ghai R."/>
            <person name="Kavagutti S V."/>
        </authorList>
    </citation>
    <scope>NUCLEOTIDE SEQUENCE</scope>
</reference>
<dbReference type="PROSITE" id="PS00490">
    <property type="entry name" value="MOLYBDOPTERIN_PROK_2"/>
    <property type="match status" value="1"/>
</dbReference>
<dbReference type="Pfam" id="PF00384">
    <property type="entry name" value="Molybdopterin"/>
    <property type="match status" value="1"/>
</dbReference>
<comment type="cofactor">
    <cofactor evidence="1">
        <name>Mo-bis(molybdopterin guanine dinucleotide)</name>
        <dbReference type="ChEBI" id="CHEBI:60539"/>
    </cofactor>
</comment>
<keyword evidence="6" id="KW-0408">Iron</keyword>
<dbReference type="Pfam" id="PF04879">
    <property type="entry name" value="Molybdop_Fe4S4"/>
    <property type="match status" value="1"/>
</dbReference>
<feature type="domain" description="4Fe-4S Mo/W bis-MGD-type" evidence="8">
    <location>
        <begin position="5"/>
        <end position="62"/>
    </location>
</feature>
<dbReference type="InterPro" id="IPR050612">
    <property type="entry name" value="Prok_Mopterin_Oxidored"/>
</dbReference>
<dbReference type="GO" id="GO:0043546">
    <property type="term" value="F:molybdopterin cofactor binding"/>
    <property type="evidence" value="ECO:0007669"/>
    <property type="project" value="InterPro"/>
</dbReference>
<sequence>MSAGTKIVLGTCHHDCPDSCGWVVTVEDGVATKLRGNPAHPFSRGELCPKVNHFLDRVYSPDRVLHPLRRVGPKGTATFERISWDEALSTIAARLHSSIDKHGPATVVPMSSAGNQSVLATVTLGERFLNRLGATRLTGSVCGAAAREGVAATYGNGNGIDPMDIRHSRLILLWGTNTKVTNRHLWPFVEEARAAGARVVVIDPVRTATADEADTFLQPLPGTDAALALAMMHVLVRDGLVDRDYVDRFTSGYEALVGRVGEWTPARAAEVTGLQVGEIEGIAAAYGTVQPSVIRTLIGAEHREHGAMLFRTLACLPLLTGAWRHRGGGLTRSSSGWFAGTIDRDGLGTLAPGTASGAPRRLLNTNHVARALNDPTLNPPITVLLAWNGNPLVTQPNAELMRRGLLRDDLFTVVHEQFLTDTAAYADIVLPATTQIESADVVPAWGHLHLGANPAAIAPLGESVSNTELFRRLAGAMGYTDPELFTSDDELLDLALERLSPARRAALDSDGFVRLDLPEDLRPFAAGGFPTPSGRALFHSAALAARGQDPLPTYEPATEGPHGDPDLVKRFPLVLMTVKSHTRFLNSSYSHLPKHGALEGGPFVEIHPEDAEARGLAEGRTVRVWNDRGSITVPVRVSTRVRPGVVSVPFGWWGRHDPEGAVVNSLTNDELTDWGGGVAFHDTLVEVSPA</sequence>
<dbReference type="GO" id="GO:0046872">
    <property type="term" value="F:metal ion binding"/>
    <property type="evidence" value="ECO:0007669"/>
    <property type="project" value="UniProtKB-KW"/>
</dbReference>
<dbReference type="EMBL" id="CAEZXX010000021">
    <property type="protein sequence ID" value="CAB4698960.1"/>
    <property type="molecule type" value="Genomic_DNA"/>
</dbReference>
<dbReference type="CDD" id="cd02786">
    <property type="entry name" value="MopB_CT_3"/>
    <property type="match status" value="1"/>
</dbReference>
<dbReference type="SUPFAM" id="SSF50692">
    <property type="entry name" value="ADC-like"/>
    <property type="match status" value="1"/>
</dbReference>
<dbReference type="InterPro" id="IPR006657">
    <property type="entry name" value="MoPterin_dinucl-bd_dom"/>
</dbReference>
<dbReference type="InterPro" id="IPR006656">
    <property type="entry name" value="Mopterin_OxRdtase"/>
</dbReference>
<keyword evidence="4" id="KW-0479">Metal-binding</keyword>
<dbReference type="Gene3D" id="3.40.228.10">
    <property type="entry name" value="Dimethylsulfoxide Reductase, domain 2"/>
    <property type="match status" value="1"/>
</dbReference>
<evidence type="ECO:0000256" key="5">
    <source>
        <dbReference type="ARBA" id="ARBA00023002"/>
    </source>
</evidence>
<dbReference type="PROSITE" id="PS51669">
    <property type="entry name" value="4FE4S_MOW_BIS_MGD"/>
    <property type="match status" value="1"/>
</dbReference>
<evidence type="ECO:0000256" key="7">
    <source>
        <dbReference type="ARBA" id="ARBA00023014"/>
    </source>
</evidence>
<proteinExistence type="inferred from homology"/>
<gene>
    <name evidence="9" type="ORF">UFOPK2602_00474</name>
</gene>
<comment type="similarity">
    <text evidence="2">Belongs to the prokaryotic molybdopterin-containing oxidoreductase family.</text>
</comment>
<evidence type="ECO:0000259" key="8">
    <source>
        <dbReference type="PROSITE" id="PS51669"/>
    </source>
</evidence>
<organism evidence="9">
    <name type="scientific">freshwater metagenome</name>
    <dbReference type="NCBI Taxonomy" id="449393"/>
    <lineage>
        <taxon>unclassified sequences</taxon>
        <taxon>metagenomes</taxon>
        <taxon>ecological metagenomes</taxon>
    </lineage>
</organism>
<evidence type="ECO:0000256" key="2">
    <source>
        <dbReference type="ARBA" id="ARBA00010312"/>
    </source>
</evidence>
<dbReference type="InterPro" id="IPR006655">
    <property type="entry name" value="Mopterin_OxRdtase_prok_CS"/>
</dbReference>
<protein>
    <submittedName>
        <fullName evidence="9">Unannotated protein</fullName>
    </submittedName>
</protein>
<evidence type="ECO:0000313" key="9">
    <source>
        <dbReference type="EMBL" id="CAB4698960.1"/>
    </source>
</evidence>
<dbReference type="Gene3D" id="2.40.40.20">
    <property type="match status" value="1"/>
</dbReference>
<dbReference type="SUPFAM" id="SSF53706">
    <property type="entry name" value="Formate dehydrogenase/DMSO reductase, domains 1-3"/>
    <property type="match status" value="1"/>
</dbReference>
<dbReference type="InterPro" id="IPR037920">
    <property type="entry name" value="YoaE_C"/>
</dbReference>
<dbReference type="Gene3D" id="3.40.50.740">
    <property type="match status" value="1"/>
</dbReference>
<dbReference type="InterPro" id="IPR006963">
    <property type="entry name" value="Mopterin_OxRdtase_4Fe-4S_dom"/>
</dbReference>
<dbReference type="GO" id="GO:0016491">
    <property type="term" value="F:oxidoreductase activity"/>
    <property type="evidence" value="ECO:0007669"/>
    <property type="project" value="UniProtKB-KW"/>
</dbReference>
<dbReference type="GO" id="GO:0051536">
    <property type="term" value="F:iron-sulfur cluster binding"/>
    <property type="evidence" value="ECO:0007669"/>
    <property type="project" value="UniProtKB-KW"/>
</dbReference>
<dbReference type="CDD" id="cd02766">
    <property type="entry name" value="MopB_3"/>
    <property type="match status" value="1"/>
</dbReference>
<dbReference type="SMART" id="SM00926">
    <property type="entry name" value="Molybdop_Fe4S4"/>
    <property type="match status" value="1"/>
</dbReference>
<evidence type="ECO:0000256" key="6">
    <source>
        <dbReference type="ARBA" id="ARBA00023004"/>
    </source>
</evidence>
<dbReference type="Pfam" id="PF01568">
    <property type="entry name" value="Molydop_binding"/>
    <property type="match status" value="1"/>
</dbReference>
<keyword evidence="7" id="KW-0411">Iron-sulfur</keyword>
<keyword evidence="5" id="KW-0560">Oxidoreductase</keyword>
<dbReference type="Gene3D" id="2.20.25.90">
    <property type="entry name" value="ADC-like domains"/>
    <property type="match status" value="1"/>
</dbReference>
<dbReference type="Gene3D" id="3.30.2070.10">
    <property type="entry name" value="Formate dehydrogenase/DMSO reductase"/>
    <property type="match status" value="1"/>
</dbReference>
<keyword evidence="3" id="KW-0500">Molybdenum</keyword>
<dbReference type="InterPro" id="IPR009010">
    <property type="entry name" value="Asp_de-COase-like_dom_sf"/>
</dbReference>
<dbReference type="PANTHER" id="PTHR43742:SF6">
    <property type="entry name" value="OXIDOREDUCTASE YYAE-RELATED"/>
    <property type="match status" value="1"/>
</dbReference>
<dbReference type="AlphaFoldDB" id="A0A6J6PHE0"/>
<dbReference type="PANTHER" id="PTHR43742">
    <property type="entry name" value="TRIMETHYLAMINE-N-OXIDE REDUCTASE"/>
    <property type="match status" value="1"/>
</dbReference>
<evidence type="ECO:0000256" key="1">
    <source>
        <dbReference type="ARBA" id="ARBA00001942"/>
    </source>
</evidence>
<evidence type="ECO:0000256" key="3">
    <source>
        <dbReference type="ARBA" id="ARBA00022505"/>
    </source>
</evidence>
<evidence type="ECO:0000256" key="4">
    <source>
        <dbReference type="ARBA" id="ARBA00022723"/>
    </source>
</evidence>
<accession>A0A6J6PHE0</accession>